<dbReference type="FunFam" id="3.40.1160.10:FF:000042">
    <property type="entry name" value="Delta-1-pyrroline-5-carboxylate synthase"/>
    <property type="match status" value="1"/>
</dbReference>
<dbReference type="GO" id="GO:0016020">
    <property type="term" value="C:membrane"/>
    <property type="evidence" value="ECO:0007669"/>
    <property type="project" value="UniProtKB-SubCell"/>
</dbReference>
<evidence type="ECO:0000256" key="8">
    <source>
        <dbReference type="ARBA" id="ARBA00022777"/>
    </source>
</evidence>
<protein>
    <recommendedName>
        <fullName evidence="17">Rieske domain-containing protein</fullName>
    </recommendedName>
</protein>
<name>A0AAV2YWU1_9STRA</name>
<dbReference type="SUPFAM" id="SSF53633">
    <property type="entry name" value="Carbamate kinase-like"/>
    <property type="match status" value="1"/>
</dbReference>
<reference evidence="18" key="1">
    <citation type="submission" date="2022-11" db="EMBL/GenBank/DDBJ databases">
        <authorList>
            <person name="Morgan W.R."/>
            <person name="Tartar A."/>
        </authorList>
    </citation>
    <scope>NUCLEOTIDE SEQUENCE</scope>
    <source>
        <strain evidence="18">ARSEF 373</strain>
    </source>
</reference>
<dbReference type="InterPro" id="IPR037008">
    <property type="entry name" value="bc1_Rieske_TM_sf"/>
</dbReference>
<dbReference type="Pfam" id="PF00355">
    <property type="entry name" value="Rieske"/>
    <property type="match status" value="1"/>
</dbReference>
<dbReference type="InterPro" id="IPR006317">
    <property type="entry name" value="Ubiquinol_cyt_c_Rdtase_Fe-S-su"/>
</dbReference>
<keyword evidence="19" id="KW-1185">Reference proteome</keyword>
<dbReference type="InterPro" id="IPR001057">
    <property type="entry name" value="Glu/AcGlu_kinase"/>
</dbReference>
<comment type="cofactor">
    <cofactor evidence="15">
        <name>[2Fe-2S] cluster</name>
        <dbReference type="ChEBI" id="CHEBI:190135"/>
    </cofactor>
</comment>
<dbReference type="GO" id="GO:0046872">
    <property type="term" value="F:metal ion binding"/>
    <property type="evidence" value="ECO:0007669"/>
    <property type="project" value="UniProtKB-KW"/>
</dbReference>
<keyword evidence="8" id="KW-0418">Kinase</keyword>
<evidence type="ECO:0000256" key="11">
    <source>
        <dbReference type="ARBA" id="ARBA00023004"/>
    </source>
</evidence>
<keyword evidence="11" id="KW-0408">Iron</keyword>
<evidence type="ECO:0000256" key="2">
    <source>
        <dbReference type="ARBA" id="ARBA00010651"/>
    </source>
</evidence>
<evidence type="ECO:0000256" key="10">
    <source>
        <dbReference type="ARBA" id="ARBA00022989"/>
    </source>
</evidence>
<dbReference type="CDD" id="cd03470">
    <property type="entry name" value="Rieske_cytochrome_bc1"/>
    <property type="match status" value="1"/>
</dbReference>
<keyword evidence="6" id="KW-0479">Metal-binding</keyword>
<evidence type="ECO:0000256" key="6">
    <source>
        <dbReference type="ARBA" id="ARBA00022723"/>
    </source>
</evidence>
<dbReference type="GO" id="GO:0051537">
    <property type="term" value="F:2 iron, 2 sulfur cluster binding"/>
    <property type="evidence" value="ECO:0007669"/>
    <property type="project" value="UniProtKB-KW"/>
</dbReference>
<dbReference type="PANTHER" id="PTHR10134">
    <property type="entry name" value="CYTOCHROME B-C1 COMPLEX SUBUNIT RIESKE, MITOCHONDRIAL"/>
    <property type="match status" value="1"/>
</dbReference>
<keyword evidence="5" id="KW-0001">2Fe-2S</keyword>
<evidence type="ECO:0000256" key="12">
    <source>
        <dbReference type="ARBA" id="ARBA00023014"/>
    </source>
</evidence>
<keyword evidence="13" id="KW-0472">Membrane</keyword>
<comment type="subcellular location">
    <subcellularLocation>
        <location evidence="1">Membrane</location>
        <topology evidence="1">Single-pass membrane protein</topology>
    </subcellularLocation>
</comment>
<evidence type="ECO:0000259" key="17">
    <source>
        <dbReference type="PROSITE" id="PS51296"/>
    </source>
</evidence>
<keyword evidence="9" id="KW-0067">ATP-binding</keyword>
<proteinExistence type="inferred from homology"/>
<dbReference type="PRINTS" id="PR00474">
    <property type="entry name" value="GLU5KINASE"/>
</dbReference>
<sequence>MGGNLCIDRPTRSIRRRAWPSTQNAKKHRRPCSDLSAVMLLKKLSTSVAPRCAQAFQARGAAAMSTKAVDTHHSPDHYFEKDRINSADPSKRAFTYFMLGGARLAYATAGRLAVMKFVGSMSASADVLALATAEFNLSSIDEGSTVTVKWRGKPIFIKHRTDKEIAIANDVNLANLRDPESDAERVKNPKWLVVLGVCTHLGCVPTSDAGEYGGWFCPCHGSHYDLSGRIRKGPAPLNLEIPPYQFLEEDKILLDQGTQMEEDSSTLRRDVADGQHTMTEAAEHVDGGAPHDDPRRDLKRARTILVKIGTEIVHSTDGLLAMGQIGAIVEQIAQLHMQGRNVIVVSSGSVAIGRMVLHRQHLLSGSMQSHLGGRVGDGVNFYEKACAAAGQSGLQSLYEMLFAQYHLACSQVLASDADFRDPAVRGNLKRTVKTLLDVGIIPVINENDVITRRHAPLVDNQQKVAWDNDSLASLFAREMEVDLLMILTDIDGVYSANGDGSGKKLLYTFGPNDTGIVSPESRVGPVGQKDKLHSCIRAVDSGAVKCAVIAKAEPGCLLRILRGELIGTAFAVRNGVRIGKPKVGNGSNGENEDHIDPLYSGITYPSSKL</sequence>
<evidence type="ECO:0000313" key="18">
    <source>
        <dbReference type="EMBL" id="DAZ98485.1"/>
    </source>
</evidence>
<accession>A0AAV2YWU1</accession>
<dbReference type="InterPro" id="IPR001048">
    <property type="entry name" value="Asp/Glu/Uridylate_kinase"/>
</dbReference>
<dbReference type="EMBL" id="DAKRPA010000105">
    <property type="protein sequence ID" value="DAZ98485.1"/>
    <property type="molecule type" value="Genomic_DNA"/>
</dbReference>
<keyword evidence="10" id="KW-1133">Transmembrane helix</keyword>
<dbReference type="Gene3D" id="3.40.1160.10">
    <property type="entry name" value="Acetylglutamate kinase-like"/>
    <property type="match status" value="1"/>
</dbReference>
<gene>
    <name evidence="18" type="ORF">N0F65_004922</name>
</gene>
<evidence type="ECO:0000256" key="7">
    <source>
        <dbReference type="ARBA" id="ARBA00022741"/>
    </source>
</evidence>
<dbReference type="InterPro" id="IPR036393">
    <property type="entry name" value="AceGlu_kinase-like_sf"/>
</dbReference>
<dbReference type="GO" id="GO:0008121">
    <property type="term" value="F:quinol-cytochrome-c reductase activity"/>
    <property type="evidence" value="ECO:0007669"/>
    <property type="project" value="InterPro"/>
</dbReference>
<organism evidence="18 19">
    <name type="scientific">Lagenidium giganteum</name>
    <dbReference type="NCBI Taxonomy" id="4803"/>
    <lineage>
        <taxon>Eukaryota</taxon>
        <taxon>Sar</taxon>
        <taxon>Stramenopiles</taxon>
        <taxon>Oomycota</taxon>
        <taxon>Peronosporomycetes</taxon>
        <taxon>Pythiales</taxon>
        <taxon>Pythiaceae</taxon>
    </lineage>
</organism>
<evidence type="ECO:0000256" key="9">
    <source>
        <dbReference type="ARBA" id="ARBA00022840"/>
    </source>
</evidence>
<dbReference type="NCBIfam" id="TIGR01416">
    <property type="entry name" value="Rieske_proteo"/>
    <property type="match status" value="1"/>
</dbReference>
<feature type="region of interest" description="Disordered" evidence="16">
    <location>
        <begin position="581"/>
        <end position="609"/>
    </location>
</feature>
<evidence type="ECO:0000256" key="1">
    <source>
        <dbReference type="ARBA" id="ARBA00004167"/>
    </source>
</evidence>
<dbReference type="InterPro" id="IPR036922">
    <property type="entry name" value="Rieske_2Fe-2S_sf"/>
</dbReference>
<dbReference type="Proteomes" id="UP001146120">
    <property type="component" value="Unassembled WGS sequence"/>
</dbReference>
<dbReference type="Pfam" id="PF00696">
    <property type="entry name" value="AA_kinase"/>
    <property type="match status" value="1"/>
</dbReference>
<reference evidence="18" key="2">
    <citation type="journal article" date="2023" name="Microbiol Resour">
        <title>Decontamination and Annotation of the Draft Genome Sequence of the Oomycete Lagenidium giganteum ARSEF 373.</title>
        <authorList>
            <person name="Morgan W.R."/>
            <person name="Tartar A."/>
        </authorList>
    </citation>
    <scope>NUCLEOTIDE SEQUENCE</scope>
    <source>
        <strain evidence="18">ARSEF 373</strain>
    </source>
</reference>
<keyword evidence="4" id="KW-0812">Transmembrane</keyword>
<evidence type="ECO:0000256" key="14">
    <source>
        <dbReference type="ARBA" id="ARBA00023157"/>
    </source>
</evidence>
<dbReference type="InterPro" id="IPR017941">
    <property type="entry name" value="Rieske_2Fe-2S"/>
</dbReference>
<dbReference type="GO" id="GO:0005524">
    <property type="term" value="F:ATP binding"/>
    <property type="evidence" value="ECO:0007669"/>
    <property type="project" value="UniProtKB-KW"/>
</dbReference>
<dbReference type="FunFam" id="2.102.10.10:FF:000001">
    <property type="entry name" value="Cytochrome b-c1 complex subunit Rieske, mitochondrial"/>
    <property type="match status" value="1"/>
</dbReference>
<dbReference type="Gene3D" id="2.102.10.10">
    <property type="entry name" value="Rieske [2Fe-2S] iron-sulphur domain"/>
    <property type="match status" value="1"/>
</dbReference>
<dbReference type="PROSITE" id="PS51296">
    <property type="entry name" value="RIESKE"/>
    <property type="match status" value="1"/>
</dbReference>
<evidence type="ECO:0000256" key="13">
    <source>
        <dbReference type="ARBA" id="ARBA00023136"/>
    </source>
</evidence>
<comment type="similarity">
    <text evidence="2">Belongs to the Rieske iron-sulfur protein family.</text>
</comment>
<evidence type="ECO:0000313" key="19">
    <source>
        <dbReference type="Proteomes" id="UP001146120"/>
    </source>
</evidence>
<evidence type="ECO:0000256" key="4">
    <source>
        <dbReference type="ARBA" id="ARBA00022692"/>
    </source>
</evidence>
<dbReference type="Gene3D" id="1.20.5.270">
    <property type="entry name" value="Ubiquinol cytochrome reductase, transmembrane domain"/>
    <property type="match status" value="1"/>
</dbReference>
<keyword evidence="12" id="KW-0411">Iron-sulfur</keyword>
<dbReference type="InterPro" id="IPR014349">
    <property type="entry name" value="Rieske_Fe-S_prot"/>
</dbReference>
<dbReference type="SUPFAM" id="SSF81502">
    <property type="entry name" value="ISP transmembrane anchor"/>
    <property type="match status" value="1"/>
</dbReference>
<evidence type="ECO:0000256" key="3">
    <source>
        <dbReference type="ARBA" id="ARBA00022679"/>
    </source>
</evidence>
<dbReference type="AlphaFoldDB" id="A0AAV2YWU1"/>
<dbReference type="GO" id="GO:0016301">
    <property type="term" value="F:kinase activity"/>
    <property type="evidence" value="ECO:0007669"/>
    <property type="project" value="UniProtKB-KW"/>
</dbReference>
<keyword evidence="7" id="KW-0547">Nucleotide-binding</keyword>
<dbReference type="Pfam" id="PF02921">
    <property type="entry name" value="UCR_TM"/>
    <property type="match status" value="1"/>
</dbReference>
<evidence type="ECO:0000256" key="15">
    <source>
        <dbReference type="ARBA" id="ARBA00034078"/>
    </source>
</evidence>
<keyword evidence="3" id="KW-0808">Transferase</keyword>
<keyword evidence="14" id="KW-1015">Disulfide bond</keyword>
<evidence type="ECO:0000256" key="16">
    <source>
        <dbReference type="SAM" id="MobiDB-lite"/>
    </source>
</evidence>
<dbReference type="SUPFAM" id="SSF50022">
    <property type="entry name" value="ISP domain"/>
    <property type="match status" value="1"/>
</dbReference>
<comment type="caution">
    <text evidence="18">The sequence shown here is derived from an EMBL/GenBank/DDBJ whole genome shotgun (WGS) entry which is preliminary data.</text>
</comment>
<dbReference type="InterPro" id="IPR004192">
    <property type="entry name" value="Rieske_TM"/>
</dbReference>
<feature type="domain" description="Rieske" evidence="17">
    <location>
        <begin position="155"/>
        <end position="253"/>
    </location>
</feature>
<evidence type="ECO:0000256" key="5">
    <source>
        <dbReference type="ARBA" id="ARBA00022714"/>
    </source>
</evidence>